<dbReference type="EMBL" id="JACTAM010000005">
    <property type="protein sequence ID" value="KAI2665017.1"/>
    <property type="molecule type" value="Genomic_DNA"/>
</dbReference>
<dbReference type="Pfam" id="PF25609">
    <property type="entry name" value="Unc5_NetrinR_N"/>
    <property type="match status" value="1"/>
</dbReference>
<comment type="subcellular location">
    <subcellularLocation>
        <location evidence="1">Membrane</location>
        <topology evidence="1">Single-pass type I membrane protein</topology>
    </subcellularLocation>
</comment>
<name>A0ABQ8MQA0_LABRO</name>
<evidence type="ECO:0000256" key="3">
    <source>
        <dbReference type="ARBA" id="ARBA00023157"/>
    </source>
</evidence>
<dbReference type="InterPro" id="IPR013783">
    <property type="entry name" value="Ig-like_fold"/>
</dbReference>
<evidence type="ECO:0000256" key="5">
    <source>
        <dbReference type="ARBA" id="ARBA00023180"/>
    </source>
</evidence>
<reference evidence="8 9" key="1">
    <citation type="submission" date="2022-01" db="EMBL/GenBank/DDBJ databases">
        <title>A high-quality chromosome-level genome assembly of rohu carp, Labeo rohita.</title>
        <authorList>
            <person name="Arick M.A. II"/>
            <person name="Hsu C.-Y."/>
            <person name="Magbanua Z."/>
            <person name="Pechanova O."/>
            <person name="Grover C."/>
            <person name="Miller E."/>
            <person name="Thrash A."/>
            <person name="Ezzel L."/>
            <person name="Alam S."/>
            <person name="Benzie J."/>
            <person name="Hamilton M."/>
            <person name="Karsi A."/>
            <person name="Lawrence M.L."/>
            <person name="Peterson D.G."/>
        </authorList>
    </citation>
    <scope>NUCLEOTIDE SEQUENCE [LARGE SCALE GENOMIC DNA]</scope>
    <source>
        <strain evidence="9">BAU-BD-2019</strain>
        <tissue evidence="8">Blood</tissue>
    </source>
</reference>
<proteinExistence type="predicted"/>
<keyword evidence="2" id="KW-0472">Membrane</keyword>
<evidence type="ECO:0000256" key="4">
    <source>
        <dbReference type="ARBA" id="ARBA00023170"/>
    </source>
</evidence>
<keyword evidence="6" id="KW-0393">Immunoglobulin domain</keyword>
<keyword evidence="5" id="KW-0325">Glycoprotein</keyword>
<keyword evidence="4 8" id="KW-0675">Receptor</keyword>
<evidence type="ECO:0000256" key="1">
    <source>
        <dbReference type="ARBA" id="ARBA00004479"/>
    </source>
</evidence>
<evidence type="ECO:0000313" key="8">
    <source>
        <dbReference type="EMBL" id="KAI2665017.1"/>
    </source>
</evidence>
<dbReference type="InterPro" id="IPR057755">
    <property type="entry name" value="UNC5A-D-like_N"/>
</dbReference>
<dbReference type="InterPro" id="IPR036179">
    <property type="entry name" value="Ig-like_dom_sf"/>
</dbReference>
<feature type="domain" description="Netrin receptor UNC5A-D-like N-terminal" evidence="7">
    <location>
        <begin position="40"/>
        <end position="103"/>
    </location>
</feature>
<organism evidence="8 9">
    <name type="scientific">Labeo rohita</name>
    <name type="common">Indian major carp</name>
    <name type="synonym">Cyprinus rohita</name>
    <dbReference type="NCBI Taxonomy" id="84645"/>
    <lineage>
        <taxon>Eukaryota</taxon>
        <taxon>Metazoa</taxon>
        <taxon>Chordata</taxon>
        <taxon>Craniata</taxon>
        <taxon>Vertebrata</taxon>
        <taxon>Euteleostomi</taxon>
        <taxon>Actinopterygii</taxon>
        <taxon>Neopterygii</taxon>
        <taxon>Teleostei</taxon>
        <taxon>Ostariophysi</taxon>
        <taxon>Cypriniformes</taxon>
        <taxon>Cyprinidae</taxon>
        <taxon>Labeoninae</taxon>
        <taxon>Labeonini</taxon>
        <taxon>Labeo</taxon>
    </lineage>
</organism>
<evidence type="ECO:0000256" key="6">
    <source>
        <dbReference type="ARBA" id="ARBA00023319"/>
    </source>
</evidence>
<keyword evidence="3" id="KW-1015">Disulfide bond</keyword>
<accession>A0ABQ8MQA0</accession>
<keyword evidence="9" id="KW-1185">Reference proteome</keyword>
<gene>
    <name evidence="8" type="ORF">H4Q32_003357</name>
</gene>
<comment type="caution">
    <text evidence="8">The sequence shown here is derived from an EMBL/GenBank/DDBJ whole genome shotgun (WGS) entry which is preliminary data.</text>
</comment>
<evidence type="ECO:0000259" key="7">
    <source>
        <dbReference type="Pfam" id="PF25609"/>
    </source>
</evidence>
<dbReference type="Gene3D" id="2.60.40.10">
    <property type="entry name" value="Immunoglobulins"/>
    <property type="match status" value="1"/>
</dbReference>
<evidence type="ECO:0000313" key="9">
    <source>
        <dbReference type="Proteomes" id="UP000830375"/>
    </source>
</evidence>
<protein>
    <submittedName>
        <fullName evidence="8">Netrin receptor UNC5C</fullName>
    </submittedName>
</protein>
<evidence type="ECO:0000256" key="2">
    <source>
        <dbReference type="ARBA" id="ARBA00023136"/>
    </source>
</evidence>
<dbReference type="Proteomes" id="UP000830375">
    <property type="component" value="Unassembled WGS sequence"/>
</dbReference>
<sequence>MPCRISHSLPDACCLCVFVPGDDDFLLGLGELPETFPSDPPEPLPHFLLEPEDAYIIKNKAVNLYCTATPAAQIYFKCNGEWVHQREHTIEERVDETSVIQNENSTYWLRLKRNHLTAGEAATSRSRCGRAKSSIHYAEVNKLLLS</sequence>
<dbReference type="SUPFAM" id="SSF48726">
    <property type="entry name" value="Immunoglobulin"/>
    <property type="match status" value="1"/>
</dbReference>